<dbReference type="Proteomes" id="UP000819052">
    <property type="component" value="Unassembled WGS sequence"/>
</dbReference>
<comment type="caution">
    <text evidence="1">The sequence shown here is derived from an EMBL/GenBank/DDBJ whole genome shotgun (WGS) entry which is preliminary data.</text>
</comment>
<accession>A0ABX0M8I7</accession>
<organism evidence="1 2">
    <name type="scientific">Massilia aquatica</name>
    <dbReference type="NCBI Taxonomy" id="2609000"/>
    <lineage>
        <taxon>Bacteria</taxon>
        <taxon>Pseudomonadati</taxon>
        <taxon>Pseudomonadota</taxon>
        <taxon>Betaproteobacteria</taxon>
        <taxon>Burkholderiales</taxon>
        <taxon>Oxalobacteraceae</taxon>
        <taxon>Telluria group</taxon>
        <taxon>Massilia</taxon>
    </lineage>
</organism>
<gene>
    <name evidence="1" type="ORF">F1609_24365</name>
</gene>
<name>A0ABX0M8I7_9BURK</name>
<protein>
    <recommendedName>
        <fullName evidence="3">DUF3047 domain-containing protein</fullName>
    </recommendedName>
</protein>
<evidence type="ECO:0008006" key="3">
    <source>
        <dbReference type="Google" id="ProtNLM"/>
    </source>
</evidence>
<evidence type="ECO:0000313" key="2">
    <source>
        <dbReference type="Proteomes" id="UP000819052"/>
    </source>
</evidence>
<keyword evidence="2" id="KW-1185">Reference proteome</keyword>
<dbReference type="RefSeq" id="WP_167079270.1">
    <property type="nucleotide sequence ID" value="NZ_VVIW01000018.1"/>
</dbReference>
<proteinExistence type="predicted"/>
<sequence>MKSRIMARRYSVQVLVATILWFYYNSAWTAPIVKKFKNPAMQFVGTWEVKSHDFREFYGFPEDLERQLQERASAFPVGMHIRFEWTGSAGMPGGIDLKTMQFSGPIGETLSMTILYPDLKKLCGGYWDFICDKNKAYSNNLMIVQIEKWSVQEREAIWPEIVPIEYSLVHLAKTYSFDAWIAKNGDMVLPIVLDGRSRDGDGFGIMGVYLEKTNK</sequence>
<reference evidence="1 2" key="1">
    <citation type="submission" date="2019-09" db="EMBL/GenBank/DDBJ databases">
        <title>Taxonomy of Antarctic Massilia spp.: description of Massilia rubra sp. nov., Massilia aquatica sp. nov., Massilia mucilaginosa sp. nov., Massilia frigida sp. nov. isolated from streams, lakes and regoliths.</title>
        <authorList>
            <person name="Holochova P."/>
            <person name="Sedlacek I."/>
            <person name="Kralova S."/>
            <person name="Maslanova I."/>
            <person name="Busse H.-J."/>
            <person name="Stankova E."/>
            <person name="Vrbovska V."/>
            <person name="Kovarovic V."/>
            <person name="Bartak M."/>
            <person name="Svec P."/>
            <person name="Pantucek R."/>
        </authorList>
    </citation>
    <scope>NUCLEOTIDE SEQUENCE [LARGE SCALE GENOMIC DNA]</scope>
    <source>
        <strain evidence="1 2">CCM 8693</strain>
    </source>
</reference>
<dbReference type="EMBL" id="VVIW01000018">
    <property type="protein sequence ID" value="NHZ43287.1"/>
    <property type="molecule type" value="Genomic_DNA"/>
</dbReference>
<evidence type="ECO:0000313" key="1">
    <source>
        <dbReference type="EMBL" id="NHZ43287.1"/>
    </source>
</evidence>